<evidence type="ECO:0000256" key="4">
    <source>
        <dbReference type="PROSITE-ProRule" id="PRU00176"/>
    </source>
</evidence>
<keyword evidence="8" id="KW-1185">Reference proteome</keyword>
<evidence type="ECO:0000256" key="1">
    <source>
        <dbReference type="ARBA" id="ARBA00004123"/>
    </source>
</evidence>
<feature type="region of interest" description="Disordered" evidence="5">
    <location>
        <begin position="817"/>
        <end position="851"/>
    </location>
</feature>
<dbReference type="EMBL" id="BAABME010004718">
    <property type="protein sequence ID" value="GAA0163325.1"/>
    <property type="molecule type" value="Genomic_DNA"/>
</dbReference>
<dbReference type="AlphaFoldDB" id="A0AAV3QKS9"/>
<dbReference type="InterPro" id="IPR000504">
    <property type="entry name" value="RRM_dom"/>
</dbReference>
<feature type="domain" description="RRM" evidence="6">
    <location>
        <begin position="180"/>
        <end position="253"/>
    </location>
</feature>
<name>A0AAV3QKS9_LITER</name>
<dbReference type="GO" id="GO:0005634">
    <property type="term" value="C:nucleus"/>
    <property type="evidence" value="ECO:0007669"/>
    <property type="project" value="UniProtKB-SubCell"/>
</dbReference>
<accession>A0AAV3QKS9</accession>
<comment type="caution">
    <text evidence="7">The sequence shown here is derived from an EMBL/GenBank/DDBJ whole genome shotgun (WGS) entry which is preliminary data.</text>
</comment>
<dbReference type="CDD" id="cd00590">
    <property type="entry name" value="RRM_SF"/>
    <property type="match status" value="2"/>
</dbReference>
<keyword evidence="2 4" id="KW-0694">RNA-binding</keyword>
<evidence type="ECO:0000313" key="8">
    <source>
        <dbReference type="Proteomes" id="UP001454036"/>
    </source>
</evidence>
<dbReference type="PANTHER" id="PTHR23189">
    <property type="entry name" value="RNA RECOGNITION MOTIF-CONTAINING"/>
    <property type="match status" value="1"/>
</dbReference>
<organism evidence="7 8">
    <name type="scientific">Lithospermum erythrorhizon</name>
    <name type="common">Purple gromwell</name>
    <name type="synonym">Lithospermum officinale var. erythrorhizon</name>
    <dbReference type="NCBI Taxonomy" id="34254"/>
    <lineage>
        <taxon>Eukaryota</taxon>
        <taxon>Viridiplantae</taxon>
        <taxon>Streptophyta</taxon>
        <taxon>Embryophyta</taxon>
        <taxon>Tracheophyta</taxon>
        <taxon>Spermatophyta</taxon>
        <taxon>Magnoliopsida</taxon>
        <taxon>eudicotyledons</taxon>
        <taxon>Gunneridae</taxon>
        <taxon>Pentapetalae</taxon>
        <taxon>asterids</taxon>
        <taxon>lamiids</taxon>
        <taxon>Boraginales</taxon>
        <taxon>Boraginaceae</taxon>
        <taxon>Boraginoideae</taxon>
        <taxon>Lithospermeae</taxon>
        <taxon>Lithospermum</taxon>
    </lineage>
</organism>
<evidence type="ECO:0000256" key="5">
    <source>
        <dbReference type="SAM" id="MobiDB-lite"/>
    </source>
</evidence>
<dbReference type="Proteomes" id="UP001454036">
    <property type="component" value="Unassembled WGS sequence"/>
</dbReference>
<evidence type="ECO:0000256" key="3">
    <source>
        <dbReference type="ARBA" id="ARBA00023242"/>
    </source>
</evidence>
<dbReference type="Pfam" id="PF07744">
    <property type="entry name" value="SPOC"/>
    <property type="match status" value="1"/>
</dbReference>
<dbReference type="Pfam" id="PF00076">
    <property type="entry name" value="RRM_1"/>
    <property type="match status" value="2"/>
</dbReference>
<keyword evidence="3" id="KW-0539">Nucleus</keyword>
<dbReference type="SMART" id="SM00360">
    <property type="entry name" value="RRM"/>
    <property type="match status" value="2"/>
</dbReference>
<dbReference type="GO" id="GO:0003723">
    <property type="term" value="F:RNA binding"/>
    <property type="evidence" value="ECO:0007669"/>
    <property type="project" value="UniProtKB-UniRule"/>
</dbReference>
<comment type="subcellular location">
    <subcellularLocation>
        <location evidence="1">Nucleus</location>
    </subcellularLocation>
</comment>
<feature type="compositionally biased region" description="Polar residues" evidence="5">
    <location>
        <begin position="817"/>
        <end position="846"/>
    </location>
</feature>
<dbReference type="InterPro" id="IPR012677">
    <property type="entry name" value="Nucleotide-bd_a/b_plait_sf"/>
</dbReference>
<feature type="region of interest" description="Disordered" evidence="5">
    <location>
        <begin position="296"/>
        <end position="380"/>
    </location>
</feature>
<dbReference type="Gene3D" id="3.30.70.330">
    <property type="match status" value="2"/>
</dbReference>
<feature type="domain" description="RRM" evidence="6">
    <location>
        <begin position="41"/>
        <end position="113"/>
    </location>
</feature>
<dbReference type="InterPro" id="IPR035979">
    <property type="entry name" value="RBD_domain_sf"/>
</dbReference>
<sequence length="884" mass="96895">MMVTDESTMIKVEAISNIAERILQTISEDMSRLLKLAKPCKSLWVAGISPSVSKEELEAEFQKFGKIQEFKFLRDRNTAYVDYFRLEDASQALKSMNEKRIGGDQIRVDFLRSQPAKREPGPDNWDAREGQYPGRGFRAPDAHWISPDVMRNYSEPVHAGSKRHLFPPGGGRKGDGQPSKILWISYPPNVHVEEDMLHNAMILFGEIEKIKTFPDRNYSFVEFRSVDEARLAKEGLQGKLFNDPRIMIDYSRSDFGPGKEVGYYPGIKGPRPDVYFGEDPFLSRQVEMLGPNHQMLQNNVPPHMHGRGTRGRDMVMRPLGPRGIPASDSSELTAFRRSPQGLHEGSDWRNSSPAGSRASKRSRMDSAGMDEQYGFGPLGNGSASGSLANLRGNNRLSPVEARGVTGGIRQTLSDDHIWRGLIAKGGTPVCQARCVPFREEGVEFEIPEVVDCSARTGLDILAKHYSDAVGFNLVFFLPDSEEDFASYTEFLRYLGSKNRAGVAKCDDGTTLFLVPPSDFLTDVLNVVGPERLYGVVLKFRSQISSDSTSIQPHSLPSHYVNQQQLASSQTGYNDVPQERILQTNYTRAPHVDANPPSRTPGSLVTNSLPGNSLPPVSSTVMQQNGVSLTPELIATLASLLPANNKPSGSENTSLPSASATMTSGLALDKGVPQGWKQEQNGHMVQPLSNQYNSQGQHVAQGPAYSLGSNTANYSGQGLRGSSQTQDGTFNLNPQLAVSSKPLSSSTYFQGGQVVYPQQVDQQYQQVIPQDDLKVHRVAHGSEALLYGSSGLLQSTNAITLPDQVHGAHVAQRQSAMQLAPESTFSNQSHQLQSGQNPLQPGHSTSEGEVDKNERYRTTLLFAANLLSKIQQQPGTHTGQGSGSR</sequence>
<proteinExistence type="predicted"/>
<evidence type="ECO:0000256" key="2">
    <source>
        <dbReference type="ARBA" id="ARBA00022884"/>
    </source>
</evidence>
<dbReference type="InterPro" id="IPR012921">
    <property type="entry name" value="SPOC_C"/>
</dbReference>
<evidence type="ECO:0000259" key="6">
    <source>
        <dbReference type="PROSITE" id="PS50102"/>
    </source>
</evidence>
<protein>
    <submittedName>
        <fullName evidence="7">RNA metabolism protein</fullName>
    </submittedName>
</protein>
<evidence type="ECO:0000313" key="7">
    <source>
        <dbReference type="EMBL" id="GAA0163325.1"/>
    </source>
</evidence>
<reference evidence="7 8" key="1">
    <citation type="submission" date="2024-01" db="EMBL/GenBank/DDBJ databases">
        <title>The complete chloroplast genome sequence of Lithospermum erythrorhizon: insights into the phylogenetic relationship among Boraginaceae species and the maternal lineages of purple gromwells.</title>
        <authorList>
            <person name="Okada T."/>
            <person name="Watanabe K."/>
        </authorList>
    </citation>
    <scope>NUCLEOTIDE SEQUENCE [LARGE SCALE GENOMIC DNA]</scope>
</reference>
<dbReference type="SUPFAM" id="SSF54928">
    <property type="entry name" value="RNA-binding domain, RBD"/>
    <property type="match status" value="2"/>
</dbReference>
<gene>
    <name evidence="7" type="ORF">LIER_19221</name>
</gene>
<dbReference type="PROSITE" id="PS50102">
    <property type="entry name" value="RRM"/>
    <property type="match status" value="2"/>
</dbReference>